<protein>
    <submittedName>
        <fullName evidence="2">Uncharacterized protein</fullName>
    </submittedName>
</protein>
<evidence type="ECO:0000313" key="2">
    <source>
        <dbReference type="EMBL" id="HIK00515.1"/>
    </source>
</evidence>
<keyword evidence="3" id="KW-1185">Reference proteome</keyword>
<proteinExistence type="predicted"/>
<keyword evidence="1" id="KW-0472">Membrane</keyword>
<accession>A0A832X651</accession>
<gene>
    <name evidence="2" type="ORF">H1016_03175</name>
</gene>
<evidence type="ECO:0000256" key="1">
    <source>
        <dbReference type="SAM" id="Phobius"/>
    </source>
</evidence>
<reference evidence="2 3" key="1">
    <citation type="journal article" name="Nat. Commun.">
        <title>Undinarchaeota illuminate DPANN phylogeny and the impact of gene transfer on archaeal evolution.</title>
        <authorList>
            <person name="Dombrowski N."/>
            <person name="Williams T.A."/>
            <person name="Sun J."/>
            <person name="Woodcroft B.J."/>
            <person name="Lee J.H."/>
            <person name="Minh B.Q."/>
            <person name="Rinke C."/>
            <person name="Spang A."/>
        </authorList>
    </citation>
    <scope>NUCLEOTIDE SEQUENCE [LARGE SCALE GENOMIC DNA]</scope>
    <source>
        <strain evidence="2">MAG_bin1129</strain>
    </source>
</reference>
<comment type="caution">
    <text evidence="2">The sequence shown here is derived from an EMBL/GenBank/DDBJ whole genome shotgun (WGS) entry which is preliminary data.</text>
</comment>
<dbReference type="EMBL" id="DVAB01000025">
    <property type="protein sequence ID" value="HIK00515.1"/>
    <property type="molecule type" value="Genomic_DNA"/>
</dbReference>
<dbReference type="AlphaFoldDB" id="A0A832X651"/>
<organism evidence="2 3">
    <name type="scientific">Candidatus Naiadarchaeum limnaeum</name>
    <dbReference type="NCBI Taxonomy" id="2756139"/>
    <lineage>
        <taxon>Archaea</taxon>
        <taxon>Candidatus Undinarchaeota</taxon>
        <taxon>Candidatus Undinarchaeia</taxon>
        <taxon>Candidatus Naiadarchaeales</taxon>
        <taxon>Candidatus Naiadarchaeaceae</taxon>
        <taxon>Candidatus Naiadarchaeum</taxon>
    </lineage>
</organism>
<feature type="transmembrane region" description="Helical" evidence="1">
    <location>
        <begin position="12"/>
        <end position="31"/>
    </location>
</feature>
<evidence type="ECO:0000313" key="3">
    <source>
        <dbReference type="Proteomes" id="UP000646946"/>
    </source>
</evidence>
<sequence length="123" mass="13588">MPKRHVWKVFEFSGWFILLMGVIFGLLYSSIALGTPATGAGFLVVLGIILVLIGEYLLGEYQDHKYMMVFNALSIGGAFSLTVGILWFVIQLLENYQSWFAVVVMLAIGVGLIVVGESIKIEK</sequence>
<dbReference type="Proteomes" id="UP000646946">
    <property type="component" value="Unassembled WGS sequence"/>
</dbReference>
<keyword evidence="1" id="KW-0812">Transmembrane</keyword>
<feature type="transmembrane region" description="Helical" evidence="1">
    <location>
        <begin position="37"/>
        <end position="58"/>
    </location>
</feature>
<keyword evidence="1" id="KW-1133">Transmembrane helix</keyword>
<feature type="transmembrane region" description="Helical" evidence="1">
    <location>
        <begin position="96"/>
        <end position="115"/>
    </location>
</feature>
<name>A0A832X651_9ARCH</name>
<feature type="transmembrane region" description="Helical" evidence="1">
    <location>
        <begin position="70"/>
        <end position="90"/>
    </location>
</feature>